<dbReference type="PANTHER" id="PTHR45931:SF3">
    <property type="entry name" value="RING ZINC FINGER-CONTAINING PROTEIN"/>
    <property type="match status" value="1"/>
</dbReference>
<sequence length="329" mass="35632">MAEASVENSNSRFFCHRCTREISPKLPDYVCPRCDSGFIEELSEDISEDSPNNSEQDPAAQFAELWSRAFLETFAAPGSTAGSGSSSNNVAAEDSSSSSSSSSSGENQDNRETERVERERERERRQRAFPGPGTRISFRRSSSRNDRARAIDVILQQLLGGLGGAAVFQAGPAGFPIAGNIQQMFNLHGNPADYAWGAGGLDSIITQLLNNLEGTGPPPAEKDKIQALPTVKITKDDIDHHLDCSVCKEDFKIEEEVRKLPCLHIFHHDCIVPWLELHNTCPVCRKGIDGEDNNTKTNHRSEGASGRGGGGGGGGGSGPSVYDFQDEYD</sequence>
<name>A0ABM0MFT1_SACKO</name>
<dbReference type="RefSeq" id="XP_006818872.1">
    <property type="nucleotide sequence ID" value="XM_006818809.1"/>
</dbReference>
<evidence type="ECO:0000256" key="6">
    <source>
        <dbReference type="ARBA" id="ARBA00022786"/>
    </source>
</evidence>
<evidence type="ECO:0000256" key="5">
    <source>
        <dbReference type="ARBA" id="ARBA00022771"/>
    </source>
</evidence>
<evidence type="ECO:0000313" key="11">
    <source>
        <dbReference type="Proteomes" id="UP000694865"/>
    </source>
</evidence>
<dbReference type="SUPFAM" id="SSF57850">
    <property type="entry name" value="RING/U-box"/>
    <property type="match status" value="1"/>
</dbReference>
<dbReference type="GeneID" id="100374633"/>
<feature type="region of interest" description="Disordered" evidence="9">
    <location>
        <begin position="288"/>
        <end position="329"/>
    </location>
</feature>
<dbReference type="InterPro" id="IPR039525">
    <property type="entry name" value="RNF126-like_zinc-ribbon"/>
</dbReference>
<proteinExistence type="predicted"/>
<keyword evidence="7" id="KW-0862">Zinc</keyword>
<dbReference type="PROSITE" id="PS50089">
    <property type="entry name" value="ZF_RING_2"/>
    <property type="match status" value="1"/>
</dbReference>
<evidence type="ECO:0000256" key="8">
    <source>
        <dbReference type="PROSITE-ProRule" id="PRU00175"/>
    </source>
</evidence>
<feature type="region of interest" description="Disordered" evidence="9">
    <location>
        <begin position="78"/>
        <end position="143"/>
    </location>
</feature>
<evidence type="ECO:0000256" key="2">
    <source>
        <dbReference type="ARBA" id="ARBA00012483"/>
    </source>
</evidence>
<keyword evidence="3" id="KW-0808">Transferase</keyword>
<feature type="compositionally biased region" description="Low complexity" evidence="9">
    <location>
        <begin position="78"/>
        <end position="104"/>
    </location>
</feature>
<dbReference type="Proteomes" id="UP000694865">
    <property type="component" value="Unplaced"/>
</dbReference>
<accession>A0ABM0MFT1</accession>
<evidence type="ECO:0000256" key="9">
    <source>
        <dbReference type="SAM" id="MobiDB-lite"/>
    </source>
</evidence>
<dbReference type="Pfam" id="PF13639">
    <property type="entry name" value="zf-RING_2"/>
    <property type="match status" value="1"/>
</dbReference>
<dbReference type="CDD" id="cd16667">
    <property type="entry name" value="RING-H2_RNF126-like"/>
    <property type="match status" value="1"/>
</dbReference>
<keyword evidence="6" id="KW-0833">Ubl conjugation pathway</keyword>
<evidence type="ECO:0000256" key="1">
    <source>
        <dbReference type="ARBA" id="ARBA00000900"/>
    </source>
</evidence>
<keyword evidence="5 8" id="KW-0863">Zinc-finger</keyword>
<protein>
    <recommendedName>
        <fullName evidence="2">RING-type E3 ubiquitin transferase</fullName>
        <ecNumber evidence="2">2.3.2.27</ecNumber>
    </recommendedName>
</protein>
<feature type="domain" description="RING-type" evidence="10">
    <location>
        <begin position="244"/>
        <end position="285"/>
    </location>
</feature>
<dbReference type="InterPro" id="IPR013083">
    <property type="entry name" value="Znf_RING/FYVE/PHD"/>
</dbReference>
<dbReference type="Gene3D" id="3.30.40.10">
    <property type="entry name" value="Zinc/RING finger domain, C3HC4 (zinc finger)"/>
    <property type="match status" value="1"/>
</dbReference>
<feature type="compositionally biased region" description="Basic and acidic residues" evidence="9">
    <location>
        <begin position="108"/>
        <end position="126"/>
    </location>
</feature>
<evidence type="ECO:0000259" key="10">
    <source>
        <dbReference type="PROSITE" id="PS50089"/>
    </source>
</evidence>
<keyword evidence="4" id="KW-0479">Metal-binding</keyword>
<dbReference type="EC" id="2.3.2.27" evidence="2"/>
<dbReference type="PANTHER" id="PTHR45931">
    <property type="entry name" value="SI:CH211-59O9.10"/>
    <property type="match status" value="1"/>
</dbReference>
<dbReference type="InterPro" id="IPR001841">
    <property type="entry name" value="Znf_RING"/>
</dbReference>
<keyword evidence="11" id="KW-1185">Reference proteome</keyword>
<dbReference type="InterPro" id="IPR051834">
    <property type="entry name" value="RING_finger_E3_ligase"/>
</dbReference>
<evidence type="ECO:0000313" key="12">
    <source>
        <dbReference type="RefSeq" id="XP_006818872.1"/>
    </source>
</evidence>
<evidence type="ECO:0000256" key="7">
    <source>
        <dbReference type="ARBA" id="ARBA00022833"/>
    </source>
</evidence>
<comment type="catalytic activity">
    <reaction evidence="1">
        <text>S-ubiquitinyl-[E2 ubiquitin-conjugating enzyme]-L-cysteine + [acceptor protein]-L-lysine = [E2 ubiquitin-conjugating enzyme]-L-cysteine + N(6)-ubiquitinyl-[acceptor protein]-L-lysine.</text>
        <dbReference type="EC" id="2.3.2.27"/>
    </reaction>
</comment>
<reference evidence="12" key="1">
    <citation type="submission" date="2025-08" db="UniProtKB">
        <authorList>
            <consortium name="RefSeq"/>
        </authorList>
    </citation>
    <scope>IDENTIFICATION</scope>
    <source>
        <tissue evidence="12">Testes</tissue>
    </source>
</reference>
<evidence type="ECO:0000256" key="3">
    <source>
        <dbReference type="ARBA" id="ARBA00022679"/>
    </source>
</evidence>
<organism evidence="11 12">
    <name type="scientific">Saccoglossus kowalevskii</name>
    <name type="common">Acorn worm</name>
    <dbReference type="NCBI Taxonomy" id="10224"/>
    <lineage>
        <taxon>Eukaryota</taxon>
        <taxon>Metazoa</taxon>
        <taxon>Hemichordata</taxon>
        <taxon>Enteropneusta</taxon>
        <taxon>Harrimaniidae</taxon>
        <taxon>Saccoglossus</taxon>
    </lineage>
</organism>
<evidence type="ECO:0000256" key="4">
    <source>
        <dbReference type="ARBA" id="ARBA00022723"/>
    </source>
</evidence>
<dbReference type="Pfam" id="PF14369">
    <property type="entry name" value="Zn_ribbon_19"/>
    <property type="match status" value="1"/>
</dbReference>
<gene>
    <name evidence="12" type="primary">LOC100374633</name>
</gene>
<dbReference type="SMART" id="SM00184">
    <property type="entry name" value="RING"/>
    <property type="match status" value="1"/>
</dbReference>
<feature type="compositionally biased region" description="Gly residues" evidence="9">
    <location>
        <begin position="305"/>
        <end position="318"/>
    </location>
</feature>